<dbReference type="InterPro" id="IPR029962">
    <property type="entry name" value="TBL"/>
</dbReference>
<organism evidence="4 5">
    <name type="scientific">Papaver atlanticum</name>
    <dbReference type="NCBI Taxonomy" id="357466"/>
    <lineage>
        <taxon>Eukaryota</taxon>
        <taxon>Viridiplantae</taxon>
        <taxon>Streptophyta</taxon>
        <taxon>Embryophyta</taxon>
        <taxon>Tracheophyta</taxon>
        <taxon>Spermatophyta</taxon>
        <taxon>Magnoliopsida</taxon>
        <taxon>Ranunculales</taxon>
        <taxon>Papaveraceae</taxon>
        <taxon>Papaveroideae</taxon>
        <taxon>Papaver</taxon>
    </lineage>
</organism>
<feature type="region of interest" description="Disordered" evidence="1">
    <location>
        <begin position="110"/>
        <end position="145"/>
    </location>
</feature>
<feature type="compositionally biased region" description="Polar residues" evidence="1">
    <location>
        <begin position="117"/>
        <end position="145"/>
    </location>
</feature>
<gene>
    <name evidence="4" type="ORF">MKW98_027036</name>
</gene>
<evidence type="ECO:0000259" key="3">
    <source>
        <dbReference type="Pfam" id="PF14416"/>
    </source>
</evidence>
<dbReference type="PANTHER" id="PTHR32285:SF208">
    <property type="entry name" value="PROTEIN TRICHOME BIREFRINGENCE-LIKE 2"/>
    <property type="match status" value="1"/>
</dbReference>
<feature type="transmembrane region" description="Helical" evidence="2">
    <location>
        <begin position="24"/>
        <end position="47"/>
    </location>
</feature>
<keyword evidence="2" id="KW-0472">Membrane</keyword>
<feature type="domain" description="Trichome birefringence-like N-terminal" evidence="3">
    <location>
        <begin position="153"/>
        <end position="206"/>
    </location>
</feature>
<keyword evidence="2" id="KW-0812">Transmembrane</keyword>
<protein>
    <recommendedName>
        <fullName evidence="3">Trichome birefringence-like N-terminal domain-containing protein</fullName>
    </recommendedName>
</protein>
<sequence length="208" mass="23378">MESKSFPFSEKYSSYMFSAGRKRLLSVSSLVIVSSSLLILALIFQYFSFNISVLQLLFHSFRSTTTTTSSNHTDIKNVSDYDVGKTHEEIFSNGSKNASLLSSYIGQKDQSVDGKTLGQSSVGDMKNDSSSGETQQQPPQCSISENSNADVYEKCDIYKGKWVRDEKKPYYPVGSCPHIDKGFNCHANGRPDDDYLKWRWQPDDCNIP</sequence>
<evidence type="ECO:0000256" key="2">
    <source>
        <dbReference type="SAM" id="Phobius"/>
    </source>
</evidence>
<evidence type="ECO:0000313" key="5">
    <source>
        <dbReference type="Proteomes" id="UP001202328"/>
    </source>
</evidence>
<dbReference type="InterPro" id="IPR025846">
    <property type="entry name" value="TBL_N"/>
</dbReference>
<dbReference type="Pfam" id="PF14416">
    <property type="entry name" value="PMR5N"/>
    <property type="match status" value="1"/>
</dbReference>
<evidence type="ECO:0000313" key="4">
    <source>
        <dbReference type="EMBL" id="KAI3837677.1"/>
    </source>
</evidence>
<name>A0AAD4RWT1_9MAGN</name>
<dbReference type="GO" id="GO:0016413">
    <property type="term" value="F:O-acetyltransferase activity"/>
    <property type="evidence" value="ECO:0007669"/>
    <property type="project" value="InterPro"/>
</dbReference>
<dbReference type="GO" id="GO:0005794">
    <property type="term" value="C:Golgi apparatus"/>
    <property type="evidence" value="ECO:0007669"/>
    <property type="project" value="TreeGrafter"/>
</dbReference>
<dbReference type="AlphaFoldDB" id="A0AAD4RWT1"/>
<keyword evidence="2" id="KW-1133">Transmembrane helix</keyword>
<reference evidence="4" key="1">
    <citation type="submission" date="2022-04" db="EMBL/GenBank/DDBJ databases">
        <title>A functionally conserved STORR gene fusion in Papaver species that diverged 16.8 million years ago.</title>
        <authorList>
            <person name="Catania T."/>
        </authorList>
    </citation>
    <scope>NUCLEOTIDE SEQUENCE</scope>
    <source>
        <strain evidence="4">S-188037</strain>
    </source>
</reference>
<comment type="caution">
    <text evidence="4">The sequence shown here is derived from an EMBL/GenBank/DDBJ whole genome shotgun (WGS) entry which is preliminary data.</text>
</comment>
<evidence type="ECO:0000256" key="1">
    <source>
        <dbReference type="SAM" id="MobiDB-lite"/>
    </source>
</evidence>
<dbReference type="EMBL" id="JAJJMB010017545">
    <property type="protein sequence ID" value="KAI3837677.1"/>
    <property type="molecule type" value="Genomic_DNA"/>
</dbReference>
<proteinExistence type="predicted"/>
<accession>A0AAD4RWT1</accession>
<dbReference type="Proteomes" id="UP001202328">
    <property type="component" value="Unassembled WGS sequence"/>
</dbReference>
<dbReference type="PANTHER" id="PTHR32285">
    <property type="entry name" value="PROTEIN TRICHOME BIREFRINGENCE-LIKE 9-RELATED"/>
    <property type="match status" value="1"/>
</dbReference>
<feature type="non-terminal residue" evidence="4">
    <location>
        <position position="208"/>
    </location>
</feature>
<keyword evidence="5" id="KW-1185">Reference proteome</keyword>